<organism evidence="4 5">
    <name type="scientific">Roseivivax marinus</name>
    <dbReference type="NCBI Taxonomy" id="1379903"/>
    <lineage>
        <taxon>Bacteria</taxon>
        <taxon>Pseudomonadati</taxon>
        <taxon>Pseudomonadota</taxon>
        <taxon>Alphaproteobacteria</taxon>
        <taxon>Rhodobacterales</taxon>
        <taxon>Roseobacteraceae</taxon>
        <taxon>Roseivivax</taxon>
    </lineage>
</organism>
<keyword evidence="5" id="KW-1185">Reference proteome</keyword>
<accession>W4HLN2</accession>
<dbReference type="PATRIC" id="fig|1317118.6.peg.1366"/>
<dbReference type="RefSeq" id="WP_043843058.1">
    <property type="nucleotide sequence ID" value="NZ_AQQW01000003.1"/>
</dbReference>
<protein>
    <recommendedName>
        <fullName evidence="3">Urease accessory protein UreF</fullName>
    </recommendedName>
</protein>
<proteinExistence type="inferred from homology"/>
<keyword evidence="3" id="KW-0963">Cytoplasm</keyword>
<keyword evidence="2 3" id="KW-0143">Chaperone</keyword>
<reference evidence="4 5" key="1">
    <citation type="journal article" date="2014" name="Antonie Van Leeuwenhoek">
        <title>Roseivivax atlanticus sp. nov., isolated from surface seawater of the Atlantic Ocean.</title>
        <authorList>
            <person name="Li G."/>
            <person name="Lai Q."/>
            <person name="Liu X."/>
            <person name="Sun F."/>
            <person name="Shao Z."/>
        </authorList>
    </citation>
    <scope>NUCLEOTIDE SEQUENCE [LARGE SCALE GENOMIC DNA]</scope>
    <source>
        <strain evidence="4 5">22II-s10s</strain>
    </source>
</reference>
<comment type="function">
    <text evidence="3">Required for maturation of urease via the functional incorporation of the urease nickel metallocenter.</text>
</comment>
<dbReference type="PIRSF" id="PIRSF009467">
    <property type="entry name" value="Ureas_acces_UreF"/>
    <property type="match status" value="1"/>
</dbReference>
<dbReference type="PANTHER" id="PTHR33620:SF1">
    <property type="entry name" value="UREASE ACCESSORY PROTEIN F"/>
    <property type="match status" value="1"/>
</dbReference>
<evidence type="ECO:0000313" key="4">
    <source>
        <dbReference type="EMBL" id="ETW13677.1"/>
    </source>
</evidence>
<dbReference type="STRING" id="1379903.ATO8_06591"/>
<dbReference type="EMBL" id="AQQW01000003">
    <property type="protein sequence ID" value="ETW13677.1"/>
    <property type="molecule type" value="Genomic_DNA"/>
</dbReference>
<dbReference type="PANTHER" id="PTHR33620">
    <property type="entry name" value="UREASE ACCESSORY PROTEIN F"/>
    <property type="match status" value="1"/>
</dbReference>
<dbReference type="GO" id="GO:0005737">
    <property type="term" value="C:cytoplasm"/>
    <property type="evidence" value="ECO:0007669"/>
    <property type="project" value="UniProtKB-SubCell"/>
</dbReference>
<dbReference type="AlphaFoldDB" id="W4HLN2"/>
<dbReference type="HAMAP" id="MF_01385">
    <property type="entry name" value="UreF"/>
    <property type="match status" value="1"/>
</dbReference>
<evidence type="ECO:0000256" key="2">
    <source>
        <dbReference type="ARBA" id="ARBA00023186"/>
    </source>
</evidence>
<comment type="caution">
    <text evidence="4">The sequence shown here is derived from an EMBL/GenBank/DDBJ whole genome shotgun (WGS) entry which is preliminary data.</text>
</comment>
<dbReference type="Gene3D" id="1.10.4190.10">
    <property type="entry name" value="Urease accessory protein UreF"/>
    <property type="match status" value="1"/>
</dbReference>
<evidence type="ECO:0000313" key="5">
    <source>
        <dbReference type="Proteomes" id="UP000019063"/>
    </source>
</evidence>
<dbReference type="InterPro" id="IPR002639">
    <property type="entry name" value="UreF"/>
</dbReference>
<dbReference type="Pfam" id="PF01730">
    <property type="entry name" value="UreF"/>
    <property type="match status" value="1"/>
</dbReference>
<gene>
    <name evidence="3" type="primary">ureF</name>
    <name evidence="4" type="ORF">ATO8_06591</name>
</gene>
<comment type="subcellular location">
    <subcellularLocation>
        <location evidence="3">Cytoplasm</location>
    </subcellularLocation>
</comment>
<dbReference type="eggNOG" id="COG0830">
    <property type="taxonomic scope" value="Bacteria"/>
</dbReference>
<comment type="similarity">
    <text evidence="3">Belongs to the UreF family.</text>
</comment>
<sequence length="214" mass="21800">MTDAGADAHLVLHQLFSPAFPTGGFAYSHGLEALVAEGRVTSAADTAEWLDAVLTHGSGWSDAVLFAHAARGEEPLALSDLAAAMAQSRARRAETLRQGAAFAGTCRAVWSLDLSDLALPVAAGRAVHLMGLPVGAALPLYLSGLVATLASAAVRLVPLGQSAGQTVIAGRIALCADVAARAECAPLDEIGGFAPIIDAAAARQEALPVRLFQS</sequence>
<evidence type="ECO:0000256" key="1">
    <source>
        <dbReference type="ARBA" id="ARBA00022988"/>
    </source>
</evidence>
<dbReference type="Proteomes" id="UP000019063">
    <property type="component" value="Unassembled WGS sequence"/>
</dbReference>
<comment type="subunit">
    <text evidence="3">UreD, UreF and UreG form a complex that acts as a GTP-hydrolysis-dependent molecular chaperone, activating the urease apoprotein by helping to assemble the nickel containing metallocenter of UreC. The UreE protein probably delivers the nickel.</text>
</comment>
<evidence type="ECO:0000256" key="3">
    <source>
        <dbReference type="HAMAP-Rule" id="MF_01385"/>
    </source>
</evidence>
<dbReference type="InterPro" id="IPR038277">
    <property type="entry name" value="UreF_sf"/>
</dbReference>
<name>W4HLN2_9RHOB</name>
<dbReference type="GO" id="GO:0016151">
    <property type="term" value="F:nickel cation binding"/>
    <property type="evidence" value="ECO:0007669"/>
    <property type="project" value="UniProtKB-UniRule"/>
</dbReference>
<keyword evidence="1 3" id="KW-0996">Nickel insertion</keyword>